<evidence type="ECO:0008006" key="3">
    <source>
        <dbReference type="Google" id="ProtNLM"/>
    </source>
</evidence>
<reference evidence="1 2" key="1">
    <citation type="journal article" date="2019" name="Int. J. Syst. Evol. Microbiol.">
        <title>The Global Catalogue of Microorganisms (GCM) 10K type strain sequencing project: providing services to taxonomists for standard genome sequencing and annotation.</title>
        <authorList>
            <consortium name="The Broad Institute Genomics Platform"/>
            <consortium name="The Broad Institute Genome Sequencing Center for Infectious Disease"/>
            <person name="Wu L."/>
            <person name="Ma J."/>
        </authorList>
    </citation>
    <scope>NUCLEOTIDE SEQUENCE [LARGE SCALE GENOMIC DNA]</scope>
    <source>
        <strain evidence="1 2">CGMCC 1.10390</strain>
    </source>
</reference>
<dbReference type="RefSeq" id="WP_256400075.1">
    <property type="nucleotide sequence ID" value="NZ_JANHJR010000002.1"/>
</dbReference>
<organism evidence="1 2">
    <name type="scientific">Haloarchaeobius litoreus</name>
    <dbReference type="NCBI Taxonomy" id="755306"/>
    <lineage>
        <taxon>Archaea</taxon>
        <taxon>Methanobacteriati</taxon>
        <taxon>Methanobacteriota</taxon>
        <taxon>Stenosarchaea group</taxon>
        <taxon>Halobacteria</taxon>
        <taxon>Halobacteriales</taxon>
        <taxon>Halorubellaceae</taxon>
        <taxon>Haloarchaeobius</taxon>
    </lineage>
</organism>
<dbReference type="AlphaFoldDB" id="A0ABD6DER9"/>
<accession>A0ABD6DER9</accession>
<evidence type="ECO:0000313" key="2">
    <source>
        <dbReference type="Proteomes" id="UP001597034"/>
    </source>
</evidence>
<protein>
    <recommendedName>
        <fullName evidence="3">HalX domain-containing protein</fullName>
    </recommendedName>
</protein>
<keyword evidence="2" id="KW-1185">Reference proteome</keyword>
<gene>
    <name evidence="1" type="ORF">ACFSBL_03945</name>
</gene>
<dbReference type="Proteomes" id="UP001597034">
    <property type="component" value="Unassembled WGS sequence"/>
</dbReference>
<name>A0ABD6DER9_9EURY</name>
<proteinExistence type="predicted"/>
<evidence type="ECO:0000313" key="1">
    <source>
        <dbReference type="EMBL" id="MFD1644829.1"/>
    </source>
</evidence>
<sequence length="168" mass="18012">MSRRSPTVLVAAEEELTRERYRAALEGGPYDVVATGVPDEVLATAKQASVAAVAGRVGSRSRRALLGTLTERAPGCALVSLGGERPPTGPHDAHLEAPVCPTDLLATVDHLATRAVYFERLDAFVAAARRATTTDHSRLSRLRDETRKLQGTFDTTDFEAAFRLVDAA</sequence>
<dbReference type="EMBL" id="JBHUDO010000001">
    <property type="protein sequence ID" value="MFD1644829.1"/>
    <property type="molecule type" value="Genomic_DNA"/>
</dbReference>
<comment type="caution">
    <text evidence="1">The sequence shown here is derived from an EMBL/GenBank/DDBJ whole genome shotgun (WGS) entry which is preliminary data.</text>
</comment>